<evidence type="ECO:0000259" key="9">
    <source>
        <dbReference type="Pfam" id="PF16916"/>
    </source>
</evidence>
<dbReference type="Gene3D" id="3.30.70.1350">
    <property type="entry name" value="Cation efflux protein, cytoplasmic domain"/>
    <property type="match status" value="1"/>
</dbReference>
<dbReference type="GO" id="GO:0008324">
    <property type="term" value="F:monoatomic cation transmembrane transporter activity"/>
    <property type="evidence" value="ECO:0007669"/>
    <property type="project" value="InterPro"/>
</dbReference>
<dbReference type="Pfam" id="PF16916">
    <property type="entry name" value="ZT_dimer"/>
    <property type="match status" value="1"/>
</dbReference>
<gene>
    <name evidence="10" type="ORF">H9702_04550</name>
</gene>
<dbReference type="AlphaFoldDB" id="A0A9D2NRZ5"/>
<dbReference type="InterPro" id="IPR002524">
    <property type="entry name" value="Cation_efflux"/>
</dbReference>
<accession>A0A9D2NRZ5</accession>
<reference evidence="10" key="1">
    <citation type="journal article" date="2021" name="PeerJ">
        <title>Extensive microbial diversity within the chicken gut microbiome revealed by metagenomics and culture.</title>
        <authorList>
            <person name="Gilroy R."/>
            <person name="Ravi A."/>
            <person name="Getino M."/>
            <person name="Pursley I."/>
            <person name="Horton D.L."/>
            <person name="Alikhan N.F."/>
            <person name="Baker D."/>
            <person name="Gharbi K."/>
            <person name="Hall N."/>
            <person name="Watson M."/>
            <person name="Adriaenssens E.M."/>
            <person name="Foster-Nyarko E."/>
            <person name="Jarju S."/>
            <person name="Secka A."/>
            <person name="Antonio M."/>
            <person name="Oren A."/>
            <person name="Chaudhuri R.R."/>
            <person name="La Ragione R."/>
            <person name="Hildebrand F."/>
            <person name="Pallen M.J."/>
        </authorList>
    </citation>
    <scope>NUCLEOTIDE SEQUENCE</scope>
    <source>
        <strain evidence="10">CHK187-11901</strain>
    </source>
</reference>
<evidence type="ECO:0000256" key="3">
    <source>
        <dbReference type="ARBA" id="ARBA00022448"/>
    </source>
</evidence>
<evidence type="ECO:0000256" key="1">
    <source>
        <dbReference type="ARBA" id="ARBA00004141"/>
    </source>
</evidence>
<evidence type="ECO:0000256" key="5">
    <source>
        <dbReference type="ARBA" id="ARBA00022989"/>
    </source>
</evidence>
<feature type="transmembrane region" description="Helical" evidence="7">
    <location>
        <begin position="25"/>
        <end position="47"/>
    </location>
</feature>
<evidence type="ECO:0000256" key="6">
    <source>
        <dbReference type="ARBA" id="ARBA00023136"/>
    </source>
</evidence>
<feature type="transmembrane region" description="Helical" evidence="7">
    <location>
        <begin position="128"/>
        <end position="151"/>
    </location>
</feature>
<evidence type="ECO:0000259" key="8">
    <source>
        <dbReference type="Pfam" id="PF01545"/>
    </source>
</evidence>
<comment type="caution">
    <text evidence="10">The sequence shown here is derived from an EMBL/GenBank/DDBJ whole genome shotgun (WGS) entry which is preliminary data.</text>
</comment>
<evidence type="ECO:0000256" key="4">
    <source>
        <dbReference type="ARBA" id="ARBA00022692"/>
    </source>
</evidence>
<dbReference type="NCBIfam" id="TIGR01297">
    <property type="entry name" value="CDF"/>
    <property type="match status" value="1"/>
</dbReference>
<dbReference type="FunFam" id="1.20.1510.10:FF:000006">
    <property type="entry name" value="Divalent cation efflux transporter"/>
    <property type="match status" value="1"/>
</dbReference>
<proteinExistence type="inferred from homology"/>
<dbReference type="InterPro" id="IPR058533">
    <property type="entry name" value="Cation_efflux_TM"/>
</dbReference>
<organism evidence="10 11">
    <name type="scientific">Candidatus Merdibacter merdavium</name>
    <dbReference type="NCBI Taxonomy" id="2838692"/>
    <lineage>
        <taxon>Bacteria</taxon>
        <taxon>Bacillati</taxon>
        <taxon>Bacillota</taxon>
        <taxon>Erysipelotrichia</taxon>
        <taxon>Erysipelotrichales</taxon>
        <taxon>Erysipelotrichaceae</taxon>
        <taxon>Merdibacter</taxon>
    </lineage>
</organism>
<dbReference type="InterPro" id="IPR027470">
    <property type="entry name" value="Cation_efflux_CTD"/>
</dbReference>
<dbReference type="InterPro" id="IPR027469">
    <property type="entry name" value="Cation_efflux_TMD_sf"/>
</dbReference>
<dbReference type="Pfam" id="PF01545">
    <property type="entry name" value="Cation_efflux"/>
    <property type="match status" value="1"/>
</dbReference>
<comment type="similarity">
    <text evidence="2">Belongs to the cation diffusion facilitator (CDF) transporter (TC 2.A.4) family.</text>
</comment>
<dbReference type="Proteomes" id="UP000823896">
    <property type="component" value="Unassembled WGS sequence"/>
</dbReference>
<evidence type="ECO:0000256" key="2">
    <source>
        <dbReference type="ARBA" id="ARBA00008114"/>
    </source>
</evidence>
<name>A0A9D2NRZ5_9FIRM</name>
<protein>
    <submittedName>
        <fullName evidence="10">Cation diffusion facilitator family transporter</fullName>
    </submittedName>
</protein>
<keyword evidence="6 7" id="KW-0472">Membrane</keyword>
<dbReference type="SUPFAM" id="SSF161111">
    <property type="entry name" value="Cation efflux protein transmembrane domain-like"/>
    <property type="match status" value="1"/>
</dbReference>
<dbReference type="PANTHER" id="PTHR43840:SF15">
    <property type="entry name" value="MITOCHONDRIAL METAL TRANSPORTER 1-RELATED"/>
    <property type="match status" value="1"/>
</dbReference>
<feature type="transmembrane region" description="Helical" evidence="7">
    <location>
        <begin position="197"/>
        <end position="215"/>
    </location>
</feature>
<keyword evidence="4 7" id="KW-0812">Transmembrane</keyword>
<evidence type="ECO:0000313" key="11">
    <source>
        <dbReference type="Proteomes" id="UP000823896"/>
    </source>
</evidence>
<keyword evidence="5 7" id="KW-1133">Transmembrane helix</keyword>
<comment type="subcellular location">
    <subcellularLocation>
        <location evidence="1">Membrane</location>
        <topology evidence="1">Multi-pass membrane protein</topology>
    </subcellularLocation>
</comment>
<feature type="domain" description="Cation efflux protein transmembrane" evidence="8">
    <location>
        <begin position="32"/>
        <end position="223"/>
    </location>
</feature>
<reference evidence="10" key="2">
    <citation type="submission" date="2021-04" db="EMBL/GenBank/DDBJ databases">
        <authorList>
            <person name="Gilroy R."/>
        </authorList>
    </citation>
    <scope>NUCLEOTIDE SEQUENCE</scope>
    <source>
        <strain evidence="10">CHK187-11901</strain>
    </source>
</reference>
<dbReference type="Gene3D" id="1.20.1510.10">
    <property type="entry name" value="Cation efflux protein transmembrane domain"/>
    <property type="match status" value="1"/>
</dbReference>
<feature type="transmembrane region" description="Helical" evidence="7">
    <location>
        <begin position="97"/>
        <end position="116"/>
    </location>
</feature>
<evidence type="ECO:0000256" key="7">
    <source>
        <dbReference type="SAM" id="Phobius"/>
    </source>
</evidence>
<sequence length="396" mass="44059">MMRLLVRLFVKNADAVEKDEVRKAYGNLASLTGIVTNLLLCLFKFAAGTIAHSISITADAVNNLSDAGSSIVSLVSFHLAGKPADAKHPFGHARYECLASLLVAVLILFLGVELARESVTKIISPQDVFFSWTAVIVLVASILVKLWMYAYNRHYGRLIHSSVMEATAADSLSDVLGTAGVLLSTVISPLIHFNLDGYMGVLVAVFILFTGVSLIRSALDELLGKAPDPAIVKEIISRIRKYDGVLGVHDLIVHDYGPNRLFVSVHVEVDYRRDIFESHDMIDNIEKEIKEEMGIETVVHMDPIRTDDELTNKLREMVRGVLKQIDPTLSFHDFRVVPGTTHTNLIFDVVVPFDFPDDDETLMKRITDGIHAQRSDCYAVITFDRAYTSEEKREDD</sequence>
<dbReference type="InterPro" id="IPR050291">
    <property type="entry name" value="CDF_Transporter"/>
</dbReference>
<evidence type="ECO:0000313" key="10">
    <source>
        <dbReference type="EMBL" id="HJC36383.1"/>
    </source>
</evidence>
<keyword evidence="3" id="KW-0813">Transport</keyword>
<dbReference type="GO" id="GO:0016020">
    <property type="term" value="C:membrane"/>
    <property type="evidence" value="ECO:0007669"/>
    <property type="project" value="UniProtKB-SubCell"/>
</dbReference>
<dbReference type="PANTHER" id="PTHR43840">
    <property type="entry name" value="MITOCHONDRIAL METAL TRANSPORTER 1-RELATED"/>
    <property type="match status" value="1"/>
</dbReference>
<dbReference type="InterPro" id="IPR036837">
    <property type="entry name" value="Cation_efflux_CTD_sf"/>
</dbReference>
<dbReference type="SUPFAM" id="SSF160240">
    <property type="entry name" value="Cation efflux protein cytoplasmic domain-like"/>
    <property type="match status" value="1"/>
</dbReference>
<dbReference type="EMBL" id="DWWM01000027">
    <property type="protein sequence ID" value="HJC36383.1"/>
    <property type="molecule type" value="Genomic_DNA"/>
</dbReference>
<feature type="domain" description="Cation efflux protein cytoplasmic" evidence="9">
    <location>
        <begin position="227"/>
        <end position="303"/>
    </location>
</feature>